<dbReference type="PANTHER" id="PTHR34983">
    <property type="entry name" value="ARABINOGALACTAN ENDO-BETA-1,4-GALACTANASE A"/>
    <property type="match status" value="1"/>
</dbReference>
<evidence type="ECO:0000256" key="1">
    <source>
        <dbReference type="ARBA" id="ARBA00001695"/>
    </source>
</evidence>
<evidence type="ECO:0000256" key="4">
    <source>
        <dbReference type="ARBA" id="ARBA00022801"/>
    </source>
</evidence>
<dbReference type="AlphaFoldDB" id="A0A1Y3V3T9"/>
<dbReference type="InterPro" id="IPR011683">
    <property type="entry name" value="Glyco_hydro_53"/>
</dbReference>
<keyword evidence="4 6" id="KW-0378">Hydrolase</keyword>
<organism evidence="7 8">
    <name type="scientific">Bacteroides uniformis</name>
    <dbReference type="NCBI Taxonomy" id="820"/>
    <lineage>
        <taxon>Bacteria</taxon>
        <taxon>Pseudomonadati</taxon>
        <taxon>Bacteroidota</taxon>
        <taxon>Bacteroidia</taxon>
        <taxon>Bacteroidales</taxon>
        <taxon>Bacteroidaceae</taxon>
        <taxon>Bacteroides</taxon>
    </lineage>
</organism>
<dbReference type="PANTHER" id="PTHR34983:SF1">
    <property type="entry name" value="ARABINOGALACTAN ENDO-BETA-1,4-GALACTANASE A"/>
    <property type="match status" value="1"/>
</dbReference>
<dbReference type="GO" id="GO:0015926">
    <property type="term" value="F:glucosidase activity"/>
    <property type="evidence" value="ECO:0007669"/>
    <property type="project" value="InterPro"/>
</dbReference>
<accession>A0A1Y3V3T9</accession>
<evidence type="ECO:0000313" key="8">
    <source>
        <dbReference type="Proteomes" id="UP000196329"/>
    </source>
</evidence>
<keyword evidence="6" id="KW-0732">Signal</keyword>
<reference evidence="8" key="1">
    <citation type="submission" date="2017-04" db="EMBL/GenBank/DDBJ databases">
        <title>Function of individual gut microbiota members based on whole genome sequencing of pure cultures obtained from chicken caecum.</title>
        <authorList>
            <person name="Medvecky M."/>
            <person name="Cejkova D."/>
            <person name="Polansky O."/>
            <person name="Karasova D."/>
            <person name="Kubasova T."/>
            <person name="Cizek A."/>
            <person name="Rychlik I."/>
        </authorList>
    </citation>
    <scope>NUCLEOTIDE SEQUENCE [LARGE SCALE GENOMIC DNA]</scope>
    <source>
        <strain evidence="8">An67</strain>
    </source>
</reference>
<dbReference type="EC" id="3.2.1.89" evidence="3 6"/>
<dbReference type="Gene3D" id="3.20.20.80">
    <property type="entry name" value="Glycosidases"/>
    <property type="match status" value="1"/>
</dbReference>
<keyword evidence="5 6" id="KW-0326">Glycosidase</keyword>
<comment type="catalytic activity">
    <reaction evidence="1 6">
        <text>The enzyme specifically hydrolyzes (1-&gt;4)-beta-D-galactosidic linkages in type I arabinogalactans.</text>
        <dbReference type="EC" id="3.2.1.89"/>
    </reaction>
</comment>
<dbReference type="EMBL" id="NFHS01000003">
    <property type="protein sequence ID" value="OUN55734.1"/>
    <property type="molecule type" value="Genomic_DNA"/>
</dbReference>
<evidence type="ECO:0000256" key="5">
    <source>
        <dbReference type="ARBA" id="ARBA00023295"/>
    </source>
</evidence>
<sequence>MLRNSKIFIVLLMLSAICSLTACNDDNVYEAPEAVNTYVLAVGDNYGDVVSGWNVTDIPNGIYDLEFYTKSSQAIRLPYLTASGKMTAIKPSETTWAKNVIKGVQVSDGTCHIKLDNGEGVEIKSLQLVSSSQEEFNLVKGGDISLLSYVEDNGGKYYDVNGQSDDCLEILKQNGMNLVRLRLYNDPGNKDFYPSNTLPAGYQNQADILKLAKRAKEKGMEILLTFHYSDYWTNGNDQYKPHEWAELDFETLKTTVYNYTADFLRKMDAQGTAPEYVAIGNEIQAGLLYPDGACANPIKMCALLNAGTKAVREVSPDARIVIHSTYSEGIPETTHKWFFGLMRDYAVDYDIIGISYYPFWTNMRALDFREWADRMISQFDKDILVVETGYAWNRTLPDGNPGQLSHNGPYAEFSKLGQRDFIVDLTNQIKQVKSGRVLGYVYWDPIFIETPGLGWILGDKNYVSNTTLFGFQGESLPVLEAIKYNN</sequence>
<feature type="signal peptide" evidence="6">
    <location>
        <begin position="1"/>
        <end position="24"/>
    </location>
</feature>
<comment type="caution">
    <text evidence="7">The sequence shown here is derived from an EMBL/GenBank/DDBJ whole genome shotgun (WGS) entry which is preliminary data.</text>
</comment>
<dbReference type="Pfam" id="PF07745">
    <property type="entry name" value="Glyco_hydro_53"/>
    <property type="match status" value="1"/>
</dbReference>
<evidence type="ECO:0000256" key="3">
    <source>
        <dbReference type="ARBA" id="ARBA00012556"/>
    </source>
</evidence>
<dbReference type="GO" id="GO:0031218">
    <property type="term" value="F:arabinogalactan endo-1,4-beta-galactosidase activity"/>
    <property type="evidence" value="ECO:0007669"/>
    <property type="project" value="UniProtKB-EC"/>
</dbReference>
<name>A0A1Y3V3T9_BACUN</name>
<dbReference type="InterPro" id="IPR017853">
    <property type="entry name" value="GH"/>
</dbReference>
<dbReference type="RefSeq" id="WP_087332605.1">
    <property type="nucleotide sequence ID" value="NZ_NFHS01000003.1"/>
</dbReference>
<proteinExistence type="inferred from homology"/>
<evidence type="ECO:0000313" key="7">
    <source>
        <dbReference type="EMBL" id="OUN55734.1"/>
    </source>
</evidence>
<comment type="similarity">
    <text evidence="2 6">Belongs to the glycosyl hydrolase 53 family.</text>
</comment>
<evidence type="ECO:0000256" key="2">
    <source>
        <dbReference type="ARBA" id="ARBA00010687"/>
    </source>
</evidence>
<dbReference type="GO" id="GO:0045490">
    <property type="term" value="P:pectin catabolic process"/>
    <property type="evidence" value="ECO:0007669"/>
    <property type="project" value="TreeGrafter"/>
</dbReference>
<evidence type="ECO:0000256" key="6">
    <source>
        <dbReference type="RuleBase" id="RU361192"/>
    </source>
</evidence>
<dbReference type="PROSITE" id="PS51257">
    <property type="entry name" value="PROKAR_LIPOPROTEIN"/>
    <property type="match status" value="1"/>
</dbReference>
<dbReference type="SUPFAM" id="SSF51445">
    <property type="entry name" value="(Trans)glycosidases"/>
    <property type="match status" value="1"/>
</dbReference>
<protein>
    <recommendedName>
        <fullName evidence="3 6">Arabinogalactan endo-beta-1,4-galactanase</fullName>
        <ecNumber evidence="3 6">3.2.1.89</ecNumber>
    </recommendedName>
</protein>
<dbReference type="Proteomes" id="UP000196329">
    <property type="component" value="Unassembled WGS sequence"/>
</dbReference>
<feature type="chain" id="PRO_5011810887" description="Arabinogalactan endo-beta-1,4-galactanase" evidence="6">
    <location>
        <begin position="25"/>
        <end position="486"/>
    </location>
</feature>
<gene>
    <name evidence="7" type="ORF">B5G17_08595</name>
</gene>